<dbReference type="Proteomes" id="UP000776651">
    <property type="component" value="Unassembled WGS sequence"/>
</dbReference>
<dbReference type="PANTHER" id="PTHR40590:SF1">
    <property type="entry name" value="CYTOPLASMIC PROTEIN"/>
    <property type="match status" value="1"/>
</dbReference>
<gene>
    <name evidence="2" type="ORF">K3177_12150</name>
</gene>
<keyword evidence="3" id="KW-1185">Reference proteome</keyword>
<evidence type="ECO:0000313" key="3">
    <source>
        <dbReference type="Proteomes" id="UP000776651"/>
    </source>
</evidence>
<reference evidence="2 3" key="1">
    <citation type="submission" date="2021-08" db="EMBL/GenBank/DDBJ databases">
        <title>Comparative Genomics Analysis of the Genus Qipengyuania Reveals Extensive Genetic Diversity and Metabolic Versatility, Including the Description of Fifteen Novel Species.</title>
        <authorList>
            <person name="Liu Y."/>
        </authorList>
    </citation>
    <scope>NUCLEOTIDE SEQUENCE [LARGE SCALE GENOMIC DNA]</scope>
    <source>
        <strain evidence="2 3">GH25</strain>
    </source>
</reference>
<dbReference type="RefSeq" id="WP_221598456.1">
    <property type="nucleotide sequence ID" value="NZ_JAIGNQ010000003.1"/>
</dbReference>
<dbReference type="InterPro" id="IPR047111">
    <property type="entry name" value="YbaP-like"/>
</dbReference>
<protein>
    <submittedName>
        <fullName evidence="2">TraB/GumN family protein</fullName>
    </submittedName>
</protein>
<dbReference type="PANTHER" id="PTHR40590">
    <property type="entry name" value="CYTOPLASMIC PROTEIN-RELATED"/>
    <property type="match status" value="1"/>
</dbReference>
<accession>A0ABS7JGW5</accession>
<dbReference type="EMBL" id="JAIGNQ010000003">
    <property type="protein sequence ID" value="MBX7489268.1"/>
    <property type="molecule type" value="Genomic_DNA"/>
</dbReference>
<proteinExistence type="predicted"/>
<sequence>MKRLTSGPLSGCLLSLALLLQGCAAHSQENVATAPVADGRTGDGPGLWKVADEDTTIYLFGTVHALPDSVDWYQGPIESALAETQELVTEIPSSETQDPASQQMVMSKAILPADQSLREMLSDSDRTTYEAALTKLEMPPAAFDRFEPWFAGMTLSVLPLIKAGYSAESGVEAKLEQLAPASAARGALETMEWQIGLFDSLPKESQTAFLMVSAENIDRIVPMMDSMVAEWLAGDADGLAELMNEGLTDPALADALLYKRNENWAEWINTRLERPGTVFIAVGAGHLAGQKSVQDFLTQRGLTVDRVQ</sequence>
<dbReference type="CDD" id="cd14789">
    <property type="entry name" value="Tiki"/>
    <property type="match status" value="1"/>
</dbReference>
<organism evidence="2 3">
    <name type="scientific">Qipengyuania pacifica</name>
    <dbReference type="NCBI Taxonomy" id="2860199"/>
    <lineage>
        <taxon>Bacteria</taxon>
        <taxon>Pseudomonadati</taxon>
        <taxon>Pseudomonadota</taxon>
        <taxon>Alphaproteobacteria</taxon>
        <taxon>Sphingomonadales</taxon>
        <taxon>Erythrobacteraceae</taxon>
        <taxon>Qipengyuania</taxon>
    </lineage>
</organism>
<dbReference type="PROSITE" id="PS51257">
    <property type="entry name" value="PROKAR_LIPOPROTEIN"/>
    <property type="match status" value="1"/>
</dbReference>
<evidence type="ECO:0000313" key="2">
    <source>
        <dbReference type="EMBL" id="MBX7489268.1"/>
    </source>
</evidence>
<feature type="chain" id="PRO_5047134141" evidence="1">
    <location>
        <begin position="28"/>
        <end position="308"/>
    </location>
</feature>
<feature type="signal peptide" evidence="1">
    <location>
        <begin position="1"/>
        <end position="27"/>
    </location>
</feature>
<dbReference type="Pfam" id="PF01963">
    <property type="entry name" value="TraB_PrgY_gumN"/>
    <property type="match status" value="1"/>
</dbReference>
<dbReference type="InterPro" id="IPR002816">
    <property type="entry name" value="TraB/PrgY/GumN_fam"/>
</dbReference>
<comment type="caution">
    <text evidence="2">The sequence shown here is derived from an EMBL/GenBank/DDBJ whole genome shotgun (WGS) entry which is preliminary data.</text>
</comment>
<evidence type="ECO:0000256" key="1">
    <source>
        <dbReference type="SAM" id="SignalP"/>
    </source>
</evidence>
<name>A0ABS7JGW5_9SPHN</name>
<keyword evidence="1" id="KW-0732">Signal</keyword>